<dbReference type="GO" id="GO:0009395">
    <property type="term" value="P:phospholipid catabolic process"/>
    <property type="evidence" value="ECO:0007669"/>
    <property type="project" value="UniProtKB-KW"/>
</dbReference>
<dbReference type="OrthoDB" id="9804091at2"/>
<dbReference type="Pfam" id="PF04608">
    <property type="entry name" value="PgpA"/>
    <property type="match status" value="1"/>
</dbReference>
<evidence type="ECO:0000313" key="4">
    <source>
        <dbReference type="EMBL" id="RPE71392.1"/>
    </source>
</evidence>
<dbReference type="AlphaFoldDB" id="A0A3N4ULB3"/>
<comment type="subcellular location">
    <subcellularLocation>
        <location evidence="1">Cell inner membrane</location>
        <topology evidence="1">Multi-pass membrane protein</topology>
    </subcellularLocation>
</comment>
<keyword evidence="1" id="KW-1208">Phospholipid metabolism</keyword>
<sequence>MKDLAELVGTFARIGFLTPAPGTWGSAAAIPVFWALNEAGGFGLVAFATVVVCIAGLWATRIMTAGATLGSDEHDPSEIVIDEVAGQWIALWPVAFGAQMMGVESAALWPGYLAGFILFRLFDIWKPGPVGKADARGDAVGVMLDDVIAGIMAAICVVILAGLAHGVLM</sequence>
<keyword evidence="1 2" id="KW-0812">Transmembrane</keyword>
<comment type="caution">
    <text evidence="4">The sequence shown here is derived from an EMBL/GenBank/DDBJ whole genome shotgun (WGS) entry which is preliminary data.</text>
</comment>
<dbReference type="UniPathway" id="UPA00084">
    <property type="reaction ID" value="UER00504"/>
</dbReference>
<evidence type="ECO:0000259" key="3">
    <source>
        <dbReference type="Pfam" id="PF04608"/>
    </source>
</evidence>
<comment type="pathway">
    <text evidence="1">Phospholipid metabolism; phosphatidylglycerol biosynthesis; phosphatidylglycerol from CDP-diacylglycerol: step 2/2.</text>
</comment>
<keyword evidence="1" id="KW-0997">Cell inner membrane</keyword>
<evidence type="ECO:0000313" key="5">
    <source>
        <dbReference type="Proteomes" id="UP000269689"/>
    </source>
</evidence>
<dbReference type="PIRSF" id="PIRSF006162">
    <property type="entry name" value="PgpA"/>
    <property type="match status" value="1"/>
</dbReference>
<comment type="function">
    <text evidence="1">Lipid phosphatase which dephosphorylates phosphatidylglycerophosphate (PGP) to phosphatidylglycerol (PG).</text>
</comment>
<dbReference type="GO" id="GO:0046872">
    <property type="term" value="F:metal ion binding"/>
    <property type="evidence" value="ECO:0007669"/>
    <property type="project" value="UniProtKB-KW"/>
</dbReference>
<keyword evidence="1" id="KW-1003">Cell membrane</keyword>
<dbReference type="InterPro" id="IPR007686">
    <property type="entry name" value="YutG/PgpA"/>
</dbReference>
<feature type="domain" description="YutG/PgpA" evidence="3">
    <location>
        <begin position="8"/>
        <end position="160"/>
    </location>
</feature>
<dbReference type="EMBL" id="RKQK01000001">
    <property type="protein sequence ID" value="RPE71392.1"/>
    <property type="molecule type" value="Genomic_DNA"/>
</dbReference>
<evidence type="ECO:0000256" key="1">
    <source>
        <dbReference type="PIRNR" id="PIRNR006162"/>
    </source>
</evidence>
<dbReference type="SUPFAM" id="SSF101307">
    <property type="entry name" value="YutG-like"/>
    <property type="match status" value="1"/>
</dbReference>
<reference evidence="4 5" key="1">
    <citation type="submission" date="2018-11" db="EMBL/GenBank/DDBJ databases">
        <title>Genomic Encyclopedia of Type Strains, Phase IV (KMG-IV): sequencing the most valuable type-strain genomes for metagenomic binning, comparative biology and taxonomic classification.</title>
        <authorList>
            <person name="Goeker M."/>
        </authorList>
    </citation>
    <scope>NUCLEOTIDE SEQUENCE [LARGE SCALE GENOMIC DNA]</scope>
    <source>
        <strain evidence="4 5">DSM 104731</strain>
    </source>
</reference>
<dbReference type="Proteomes" id="UP000269689">
    <property type="component" value="Unassembled WGS sequence"/>
</dbReference>
<dbReference type="GO" id="GO:0006655">
    <property type="term" value="P:phosphatidylglycerol biosynthetic process"/>
    <property type="evidence" value="ECO:0007669"/>
    <property type="project" value="UniProtKB-UniPathway"/>
</dbReference>
<keyword evidence="5" id="KW-1185">Reference proteome</keyword>
<keyword evidence="1" id="KW-0378">Hydrolase</keyword>
<dbReference type="RefSeq" id="WP_123791613.1">
    <property type="nucleotide sequence ID" value="NZ_RKQK01000001.1"/>
</dbReference>
<dbReference type="PANTHER" id="PTHR36305:SF1">
    <property type="entry name" value="PHOSPHATIDYLGLYCEROPHOSPHATASE A"/>
    <property type="match status" value="1"/>
</dbReference>
<comment type="cofactor">
    <cofactor evidence="1">
        <name>Mg(2+)</name>
        <dbReference type="ChEBI" id="CHEBI:18420"/>
    </cofactor>
</comment>
<dbReference type="GO" id="GO:0005886">
    <property type="term" value="C:plasma membrane"/>
    <property type="evidence" value="ECO:0007669"/>
    <property type="project" value="UniProtKB-SubCell"/>
</dbReference>
<feature type="transmembrane region" description="Helical" evidence="2">
    <location>
        <begin position="39"/>
        <end position="59"/>
    </location>
</feature>
<keyword evidence="2" id="KW-1133">Transmembrane helix</keyword>
<proteinExistence type="predicted"/>
<dbReference type="CDD" id="cd06971">
    <property type="entry name" value="PgpA"/>
    <property type="match status" value="1"/>
</dbReference>
<accession>A0A3N4ULB3</accession>
<protein>
    <recommendedName>
        <fullName evidence="1">Phosphatidylglycerophosphatase A</fullName>
        <ecNumber evidence="1">3.1.3.27</ecNumber>
    </recommendedName>
    <alternativeName>
        <fullName evidence="1">Phosphatidylglycerolphosphate phosphatase A</fullName>
    </alternativeName>
</protein>
<keyword evidence="1 2" id="KW-0472">Membrane</keyword>
<gene>
    <name evidence="4" type="ORF">EDD53_0510</name>
</gene>
<dbReference type="EC" id="3.1.3.27" evidence="1"/>
<evidence type="ECO:0000256" key="2">
    <source>
        <dbReference type="SAM" id="Phobius"/>
    </source>
</evidence>
<keyword evidence="1" id="KW-0479">Metal-binding</keyword>
<dbReference type="PANTHER" id="PTHR36305">
    <property type="entry name" value="PHOSPHATIDYLGLYCEROPHOSPHATASE A"/>
    <property type="match status" value="1"/>
</dbReference>
<feature type="transmembrane region" description="Helical" evidence="2">
    <location>
        <begin position="106"/>
        <end position="122"/>
    </location>
</feature>
<keyword evidence="1" id="KW-0443">Lipid metabolism</keyword>
<keyword evidence="1" id="KW-0460">Magnesium</keyword>
<keyword evidence="1" id="KW-0442">Lipid degradation</keyword>
<feature type="transmembrane region" description="Helical" evidence="2">
    <location>
        <begin position="147"/>
        <end position="168"/>
    </location>
</feature>
<dbReference type="InterPro" id="IPR026037">
    <property type="entry name" value="PgpA"/>
</dbReference>
<organism evidence="4 5">
    <name type="scientific">Pacificibacter maritimus</name>
    <dbReference type="NCBI Taxonomy" id="762213"/>
    <lineage>
        <taxon>Bacteria</taxon>
        <taxon>Pseudomonadati</taxon>
        <taxon>Pseudomonadota</taxon>
        <taxon>Alphaproteobacteria</taxon>
        <taxon>Rhodobacterales</taxon>
        <taxon>Roseobacteraceae</taxon>
        <taxon>Pacificibacter</taxon>
    </lineage>
</organism>
<keyword evidence="1" id="KW-0595">Phospholipid degradation</keyword>
<dbReference type="GO" id="GO:0008962">
    <property type="term" value="F:phosphatidylglycerophosphatase activity"/>
    <property type="evidence" value="ECO:0007669"/>
    <property type="project" value="UniProtKB-EC"/>
</dbReference>
<dbReference type="InterPro" id="IPR036681">
    <property type="entry name" value="PgpA-like_sf"/>
</dbReference>
<name>A0A3N4ULB3_9RHOB</name>
<comment type="catalytic activity">
    <reaction evidence="1">
        <text>a 1,2-diacyl-sn-glycero-3-phospho-(1'-sn-glycero-3'-phosphate) + H2O = a 1,2-diacyl-sn-glycero-3-phospho-(1'-sn-glycerol) + phosphate</text>
        <dbReference type="Rhea" id="RHEA:33751"/>
        <dbReference type="ChEBI" id="CHEBI:15377"/>
        <dbReference type="ChEBI" id="CHEBI:43474"/>
        <dbReference type="ChEBI" id="CHEBI:60110"/>
        <dbReference type="ChEBI" id="CHEBI:64716"/>
        <dbReference type="EC" id="3.1.3.27"/>
    </reaction>
</comment>